<dbReference type="InterPro" id="IPR037225">
    <property type="entry name" value="Nuo51_FMN-bd_sf"/>
</dbReference>
<sequence>MKKVPFKSGIHPFEGKKYSEDKETFKIDSAELMVFPMSQHIGAPAVPVVKAGDRVLRGTLLGKAASFISSPVYSSVSGKVKAVEDRQNPNGSVSKCVVVENDFEDACTEEYGAVRDPNELTPEEIAAAISDAGIVGMGGAGFPTGVKLTPKNAENIDYLILNGAECEPYLTSDYRLMVEKAGNIIMGVSIALRLFPNAKAVVAIEDNKPRAIEAFQEQCRSLDKISVMPLKTKYPQGGERRLIASVTGRMINSHMLPADAGVVVLNVATAFAIYEALCESKPLIHRIVTLTGEGMNAPCNADVLLGTPVSFLVEKCGGLKEETQKIISGGPMMGTALPDLDYPVTKTFSSVLALTKDDVEAMKTTACIRCGRCVGVCPENLVPQLMAHAVKAEDLERFAAIGGMECIECGCCTYVCPAKRPLTQTFKLAKAEIRAAKAKTKTQGGNS</sequence>
<evidence type="ECO:0000256" key="3">
    <source>
        <dbReference type="ARBA" id="ARBA00022723"/>
    </source>
</evidence>
<dbReference type="InterPro" id="IPR019554">
    <property type="entry name" value="Soluble_ligand-bd"/>
</dbReference>
<proteinExistence type="inferred from homology"/>
<evidence type="ECO:0000313" key="11">
    <source>
        <dbReference type="Proteomes" id="UP000823877"/>
    </source>
</evidence>
<feature type="binding site" evidence="8">
    <location>
        <position position="412"/>
    </location>
    <ligand>
        <name>[4Fe-4S] cluster</name>
        <dbReference type="ChEBI" id="CHEBI:49883"/>
        <label>2</label>
    </ligand>
</feature>
<dbReference type="Pfam" id="PF13237">
    <property type="entry name" value="Fer4_10"/>
    <property type="match status" value="1"/>
</dbReference>
<dbReference type="Proteomes" id="UP000823877">
    <property type="component" value="Unassembled WGS sequence"/>
</dbReference>
<evidence type="ECO:0000313" key="10">
    <source>
        <dbReference type="EMBL" id="HJB74971.1"/>
    </source>
</evidence>
<dbReference type="InterPro" id="IPR010208">
    <property type="entry name" value="Ion_transpt_RnfC/RsxC"/>
</dbReference>
<keyword evidence="7 8" id="KW-0411">Iron-sulfur</keyword>
<keyword evidence="1 8" id="KW-0813">Transport</keyword>
<dbReference type="PANTHER" id="PTHR43034:SF2">
    <property type="entry name" value="ION-TRANSLOCATING OXIDOREDUCTASE COMPLEX SUBUNIT C"/>
    <property type="match status" value="1"/>
</dbReference>
<dbReference type="GO" id="GO:0046872">
    <property type="term" value="F:metal ion binding"/>
    <property type="evidence" value="ECO:0007669"/>
    <property type="project" value="UniProtKB-KW"/>
</dbReference>
<dbReference type="InterPro" id="IPR017896">
    <property type="entry name" value="4Fe4S_Fe-S-bd"/>
</dbReference>
<dbReference type="GO" id="GO:0051539">
    <property type="term" value="F:4 iron, 4 sulfur cluster binding"/>
    <property type="evidence" value="ECO:0007669"/>
    <property type="project" value="UniProtKB-KW"/>
</dbReference>
<keyword evidence="2 8" id="KW-0004">4Fe-4S</keyword>
<evidence type="ECO:0000256" key="5">
    <source>
        <dbReference type="ARBA" id="ARBA00022982"/>
    </source>
</evidence>
<keyword evidence="8" id="KW-0472">Membrane</keyword>
<dbReference type="InterPro" id="IPR011538">
    <property type="entry name" value="Nuo51_FMN-bd"/>
</dbReference>
<feature type="binding site" evidence="8">
    <location>
        <position position="367"/>
    </location>
    <ligand>
        <name>[4Fe-4S] cluster</name>
        <dbReference type="ChEBI" id="CHEBI:49883"/>
        <label>1</label>
    </ligand>
</feature>
<protein>
    <recommendedName>
        <fullName evidence="8">Ion-translocating oxidoreductase complex subunit C</fullName>
        <ecNumber evidence="8">7.-.-.-</ecNumber>
    </recommendedName>
    <alternativeName>
        <fullName evidence="8">Rnf electron transport complex subunit C</fullName>
    </alternativeName>
</protein>
<feature type="binding site" evidence="8">
    <location>
        <position position="373"/>
    </location>
    <ligand>
        <name>[4Fe-4S] cluster</name>
        <dbReference type="ChEBI" id="CHEBI:49883"/>
        <label>1</label>
    </ligand>
</feature>
<keyword evidence="6 8" id="KW-0408">Iron</keyword>
<evidence type="ECO:0000256" key="8">
    <source>
        <dbReference type="HAMAP-Rule" id="MF_00461"/>
    </source>
</evidence>
<keyword evidence="8" id="KW-1278">Translocase</keyword>
<reference evidence="10" key="2">
    <citation type="submission" date="2021-04" db="EMBL/GenBank/DDBJ databases">
        <authorList>
            <person name="Gilroy R."/>
        </authorList>
    </citation>
    <scope>NUCLEOTIDE SEQUENCE</scope>
    <source>
        <strain evidence="10">CHK188-16595</strain>
    </source>
</reference>
<dbReference type="Gene3D" id="3.30.70.20">
    <property type="match status" value="1"/>
</dbReference>
<evidence type="ECO:0000259" key="9">
    <source>
        <dbReference type="PROSITE" id="PS51379"/>
    </source>
</evidence>
<dbReference type="SUPFAM" id="SSF142019">
    <property type="entry name" value="Nqo1 FMN-binding domain-like"/>
    <property type="match status" value="1"/>
</dbReference>
<accession>A0A9D2S9L0</accession>
<feature type="binding site" evidence="8">
    <location>
        <position position="377"/>
    </location>
    <ligand>
        <name>[4Fe-4S] cluster</name>
        <dbReference type="ChEBI" id="CHEBI:49883"/>
        <label>2</label>
    </ligand>
</feature>
<dbReference type="InterPro" id="IPR017900">
    <property type="entry name" value="4Fe4S_Fe_S_CS"/>
</dbReference>
<feature type="domain" description="4Fe-4S ferredoxin-type" evidence="9">
    <location>
        <begin position="358"/>
        <end position="388"/>
    </location>
</feature>
<evidence type="ECO:0000256" key="1">
    <source>
        <dbReference type="ARBA" id="ARBA00022448"/>
    </source>
</evidence>
<comment type="cofactor">
    <cofactor evidence="8">
        <name>[4Fe-4S] cluster</name>
        <dbReference type="ChEBI" id="CHEBI:49883"/>
    </cofactor>
    <text evidence="8">Binds 2 [4Fe-4S] clusters per subunit.</text>
</comment>
<feature type="binding site" evidence="8">
    <location>
        <position position="416"/>
    </location>
    <ligand>
        <name>[4Fe-4S] cluster</name>
        <dbReference type="ChEBI" id="CHEBI:49883"/>
        <label>1</label>
    </ligand>
</feature>
<evidence type="ECO:0000256" key="7">
    <source>
        <dbReference type="ARBA" id="ARBA00023014"/>
    </source>
</evidence>
<dbReference type="Pfam" id="PF10531">
    <property type="entry name" value="SLBB"/>
    <property type="match status" value="1"/>
</dbReference>
<dbReference type="SUPFAM" id="SSF46548">
    <property type="entry name" value="alpha-helical ferredoxin"/>
    <property type="match status" value="1"/>
</dbReference>
<dbReference type="NCBIfam" id="NF003454">
    <property type="entry name" value="PRK05035.1"/>
    <property type="match status" value="1"/>
</dbReference>
<dbReference type="Gene3D" id="3.40.50.11540">
    <property type="entry name" value="NADH-ubiquinone oxidoreductase 51kDa subunit"/>
    <property type="match status" value="1"/>
</dbReference>
<evidence type="ECO:0000256" key="6">
    <source>
        <dbReference type="ARBA" id="ARBA00023004"/>
    </source>
</evidence>
<dbReference type="PROSITE" id="PS51379">
    <property type="entry name" value="4FE4S_FER_2"/>
    <property type="match status" value="2"/>
</dbReference>
<keyword evidence="4 8" id="KW-0677">Repeat</keyword>
<dbReference type="NCBIfam" id="TIGR01945">
    <property type="entry name" value="rnfC"/>
    <property type="match status" value="1"/>
</dbReference>
<keyword evidence="3 8" id="KW-0479">Metal-binding</keyword>
<evidence type="ECO:0000256" key="4">
    <source>
        <dbReference type="ARBA" id="ARBA00022737"/>
    </source>
</evidence>
<dbReference type="GO" id="GO:0022900">
    <property type="term" value="P:electron transport chain"/>
    <property type="evidence" value="ECO:0007669"/>
    <property type="project" value="UniProtKB-UniRule"/>
</dbReference>
<dbReference type="Pfam" id="PF13375">
    <property type="entry name" value="RnfC_N"/>
    <property type="match status" value="1"/>
</dbReference>
<reference evidence="10" key="1">
    <citation type="journal article" date="2021" name="PeerJ">
        <title>Extensive microbial diversity within the chicken gut microbiome revealed by metagenomics and culture.</title>
        <authorList>
            <person name="Gilroy R."/>
            <person name="Ravi A."/>
            <person name="Getino M."/>
            <person name="Pursley I."/>
            <person name="Horton D.L."/>
            <person name="Alikhan N.F."/>
            <person name="Baker D."/>
            <person name="Gharbi K."/>
            <person name="Hall N."/>
            <person name="Watson M."/>
            <person name="Adriaenssens E.M."/>
            <person name="Foster-Nyarko E."/>
            <person name="Jarju S."/>
            <person name="Secka A."/>
            <person name="Antonio M."/>
            <person name="Oren A."/>
            <person name="Chaudhuri R.R."/>
            <person name="La Ragione R."/>
            <person name="Hildebrand F."/>
            <person name="Pallen M.J."/>
        </authorList>
    </citation>
    <scope>NUCLEOTIDE SEQUENCE</scope>
    <source>
        <strain evidence="10">CHK188-16595</strain>
    </source>
</reference>
<comment type="subunit">
    <text evidence="8">The complex is composed of six subunits: RnfA, RnfB, RnfC, RnfD, RnfE and RnfG.</text>
</comment>
<dbReference type="Pfam" id="PF01512">
    <property type="entry name" value="Complex1_51K"/>
    <property type="match status" value="1"/>
</dbReference>
<dbReference type="EMBL" id="DWXN01000010">
    <property type="protein sequence ID" value="HJB74971.1"/>
    <property type="molecule type" value="Genomic_DNA"/>
</dbReference>
<dbReference type="PANTHER" id="PTHR43034">
    <property type="entry name" value="ION-TRANSLOCATING OXIDOREDUCTASE COMPLEX SUBUNIT C"/>
    <property type="match status" value="1"/>
</dbReference>
<comment type="similarity">
    <text evidence="8">Belongs to the 4Fe4S bacterial-type ferredoxin family. RnfC subfamily.</text>
</comment>
<feature type="binding site" evidence="8">
    <location>
        <position position="406"/>
    </location>
    <ligand>
        <name>[4Fe-4S] cluster</name>
        <dbReference type="ChEBI" id="CHEBI:49883"/>
        <label>2</label>
    </ligand>
</feature>
<dbReference type="PROSITE" id="PS00198">
    <property type="entry name" value="4FE4S_FER_1"/>
    <property type="match status" value="2"/>
</dbReference>
<evidence type="ECO:0000256" key="2">
    <source>
        <dbReference type="ARBA" id="ARBA00022485"/>
    </source>
</evidence>
<organism evidence="10 11">
    <name type="scientific">Candidatus Eubacterium faecale</name>
    <dbReference type="NCBI Taxonomy" id="2838568"/>
    <lineage>
        <taxon>Bacteria</taxon>
        <taxon>Bacillati</taxon>
        <taxon>Bacillota</taxon>
        <taxon>Clostridia</taxon>
        <taxon>Eubacteriales</taxon>
        <taxon>Eubacteriaceae</taxon>
        <taxon>Eubacterium</taxon>
    </lineage>
</organism>
<dbReference type="GO" id="GO:0009055">
    <property type="term" value="F:electron transfer activity"/>
    <property type="evidence" value="ECO:0007669"/>
    <property type="project" value="InterPro"/>
</dbReference>
<comment type="caution">
    <text evidence="10">The sequence shown here is derived from an EMBL/GenBank/DDBJ whole genome shotgun (WGS) entry which is preliminary data.</text>
</comment>
<feature type="domain" description="4Fe-4S ferredoxin-type" evidence="9">
    <location>
        <begin position="397"/>
        <end position="427"/>
    </location>
</feature>
<feature type="binding site" evidence="8">
    <location>
        <position position="370"/>
    </location>
    <ligand>
        <name>[4Fe-4S] cluster</name>
        <dbReference type="ChEBI" id="CHEBI:49883"/>
        <label>1</label>
    </ligand>
</feature>
<feature type="binding site" evidence="8">
    <location>
        <position position="409"/>
    </location>
    <ligand>
        <name>[4Fe-4S] cluster</name>
        <dbReference type="ChEBI" id="CHEBI:49883"/>
        <label>2</label>
    </ligand>
</feature>
<comment type="function">
    <text evidence="8">Part of a membrane-bound complex that couples electron transfer with translocation of ions across the membrane.</text>
</comment>
<keyword evidence="8" id="KW-1003">Cell membrane</keyword>
<dbReference type="AlphaFoldDB" id="A0A9D2S9L0"/>
<comment type="subcellular location">
    <subcellularLocation>
        <location evidence="8">Cell membrane</location>
        <topology evidence="8">Peripheral membrane protein</topology>
    </subcellularLocation>
</comment>
<dbReference type="InterPro" id="IPR026902">
    <property type="entry name" value="RnfC_N"/>
</dbReference>
<gene>
    <name evidence="10" type="primary">rsxC</name>
    <name evidence="8" type="synonym">rnfC</name>
    <name evidence="10" type="ORF">IAA37_04765</name>
</gene>
<keyword evidence="5 8" id="KW-0249">Electron transport</keyword>
<dbReference type="HAMAP" id="MF_00461">
    <property type="entry name" value="RsxC_RnfC"/>
    <property type="match status" value="1"/>
</dbReference>
<dbReference type="GO" id="GO:0005886">
    <property type="term" value="C:plasma membrane"/>
    <property type="evidence" value="ECO:0007669"/>
    <property type="project" value="UniProtKB-SubCell"/>
</dbReference>
<name>A0A9D2S9L0_9FIRM</name>
<dbReference type="EC" id="7.-.-.-" evidence="8"/>